<keyword evidence="8" id="KW-0285">Flavoprotein</keyword>
<dbReference type="InterPro" id="IPR017941">
    <property type="entry name" value="Rieske_2Fe-2S"/>
</dbReference>
<dbReference type="GO" id="GO:0046872">
    <property type="term" value="F:metal ion binding"/>
    <property type="evidence" value="ECO:0007669"/>
    <property type="project" value="UniProtKB-KW"/>
</dbReference>
<dbReference type="Pfam" id="PF01077">
    <property type="entry name" value="NIR_SIR"/>
    <property type="match status" value="1"/>
</dbReference>
<dbReference type="GO" id="GO:0020037">
    <property type="term" value="F:heme binding"/>
    <property type="evidence" value="ECO:0007669"/>
    <property type="project" value="InterPro"/>
</dbReference>
<evidence type="ECO:0000256" key="11">
    <source>
        <dbReference type="ARBA" id="ARBA00022827"/>
    </source>
</evidence>
<evidence type="ECO:0000256" key="19">
    <source>
        <dbReference type="ARBA" id="ARBA00066907"/>
    </source>
</evidence>
<keyword evidence="15" id="KW-0534">Nitrate assimilation</keyword>
<dbReference type="Pfam" id="PF07992">
    <property type="entry name" value="Pyr_redox_2"/>
    <property type="match status" value="1"/>
</dbReference>
<comment type="pathway">
    <text evidence="4">Nitrogen metabolism; nitrate reduction (assimilation).</text>
</comment>
<dbReference type="InterPro" id="IPR036136">
    <property type="entry name" value="Nit/Sulf_reduc_fer-like_dom_sf"/>
</dbReference>
<dbReference type="NCBIfam" id="TIGR02378">
    <property type="entry name" value="nirD_assim_sml"/>
    <property type="match status" value="1"/>
</dbReference>
<keyword evidence="9" id="KW-0001">2Fe-2S</keyword>
<evidence type="ECO:0000256" key="5">
    <source>
        <dbReference type="ARBA" id="ARBA00010429"/>
    </source>
</evidence>
<evidence type="ECO:0000256" key="20">
    <source>
        <dbReference type="ARBA" id="ARBA00070300"/>
    </source>
</evidence>
<dbReference type="FunFam" id="3.30.413.10:FF:000007">
    <property type="entry name" value="Nitrite reductase [NAD(P)H] large subunit"/>
    <property type="match status" value="1"/>
</dbReference>
<dbReference type="GO" id="GO:0051537">
    <property type="term" value="F:2 iron, 2 sulfur cluster binding"/>
    <property type="evidence" value="ECO:0007669"/>
    <property type="project" value="UniProtKB-KW"/>
</dbReference>
<evidence type="ECO:0000256" key="12">
    <source>
        <dbReference type="ARBA" id="ARBA00023002"/>
    </source>
</evidence>
<dbReference type="SUPFAM" id="SSF50022">
    <property type="entry name" value="ISP domain"/>
    <property type="match status" value="1"/>
</dbReference>
<dbReference type="InterPro" id="IPR036922">
    <property type="entry name" value="Rieske_2Fe-2S_sf"/>
</dbReference>
<evidence type="ECO:0000313" key="23">
    <source>
        <dbReference type="EMBL" id="ETW81290.1"/>
    </source>
</evidence>
<dbReference type="SUPFAM" id="SSF55124">
    <property type="entry name" value="Nitrite/Sulfite reductase N-terminal domain-like"/>
    <property type="match status" value="1"/>
</dbReference>
<dbReference type="RefSeq" id="XP_009545962.1">
    <property type="nucleotide sequence ID" value="XM_009547667.1"/>
</dbReference>
<evidence type="ECO:0000256" key="2">
    <source>
        <dbReference type="ARBA" id="ARBA00001966"/>
    </source>
</evidence>
<keyword evidence="14" id="KW-0411">Iron-sulfur</keyword>
<evidence type="ECO:0000256" key="4">
    <source>
        <dbReference type="ARBA" id="ARBA00005096"/>
    </source>
</evidence>
<evidence type="ECO:0000256" key="7">
    <source>
        <dbReference type="ARBA" id="ARBA00022617"/>
    </source>
</evidence>
<dbReference type="InterPro" id="IPR006067">
    <property type="entry name" value="NO2/SO3_Rdtase_4Fe4S_dom"/>
</dbReference>
<dbReference type="Pfam" id="PF13806">
    <property type="entry name" value="Rieske_2"/>
    <property type="match status" value="1"/>
</dbReference>
<dbReference type="FunFam" id="1.10.10.1100:FF:000002">
    <property type="entry name" value="Nitrite reductase large subunit"/>
    <property type="match status" value="1"/>
</dbReference>
<dbReference type="UniPathway" id="UPA00653"/>
<evidence type="ECO:0000256" key="18">
    <source>
        <dbReference type="ARBA" id="ARBA00051413"/>
    </source>
</evidence>
<dbReference type="OrthoDB" id="432169at2759"/>
<dbReference type="InterPro" id="IPR005117">
    <property type="entry name" value="NiRdtase/SiRdtase_haem-b_fer"/>
</dbReference>
<dbReference type="Gene3D" id="3.30.413.10">
    <property type="entry name" value="Sulfite Reductase Hemoprotein, domain 1"/>
    <property type="match status" value="1"/>
</dbReference>
<dbReference type="Proteomes" id="UP000030671">
    <property type="component" value="Unassembled WGS sequence"/>
</dbReference>
<dbReference type="SUPFAM" id="SSF56014">
    <property type="entry name" value="Nitrite and sulphite reductase 4Fe-4S domain-like"/>
    <property type="match status" value="1"/>
</dbReference>
<proteinExistence type="inferred from homology"/>
<evidence type="ECO:0000256" key="8">
    <source>
        <dbReference type="ARBA" id="ARBA00022630"/>
    </source>
</evidence>
<dbReference type="InterPro" id="IPR052034">
    <property type="entry name" value="NasD-like"/>
</dbReference>
<dbReference type="GO" id="GO:0042128">
    <property type="term" value="P:nitrate assimilation"/>
    <property type="evidence" value="ECO:0007669"/>
    <property type="project" value="UniProtKB-UniPathway"/>
</dbReference>
<dbReference type="eggNOG" id="KOG1336">
    <property type="taxonomic scope" value="Eukaryota"/>
</dbReference>
<dbReference type="PANTHER" id="PTHR43809">
    <property type="entry name" value="NITRITE REDUCTASE (NADH) LARGE SUBUNIT"/>
    <property type="match status" value="1"/>
</dbReference>
<dbReference type="GO" id="GO:0015980">
    <property type="term" value="P:energy derivation by oxidation of organic compounds"/>
    <property type="evidence" value="ECO:0007669"/>
    <property type="project" value="UniProtKB-ARBA"/>
</dbReference>
<dbReference type="Gene3D" id="2.102.10.10">
    <property type="entry name" value="Rieske [2Fe-2S] iron-sulphur domain"/>
    <property type="match status" value="1"/>
</dbReference>
<dbReference type="Gene3D" id="1.10.10.1100">
    <property type="entry name" value="BFD-like [2Fe-2S]-binding domain"/>
    <property type="match status" value="1"/>
</dbReference>
<dbReference type="PANTHER" id="PTHR43809:SF1">
    <property type="entry name" value="NITRITE REDUCTASE (NADH) LARGE SUBUNIT"/>
    <property type="match status" value="1"/>
</dbReference>
<comment type="catalytic activity">
    <reaction evidence="18">
        <text>NH4(+) + 3 NADP(+) + 2 H2O = nitrite + 3 NADPH + 5 H(+)</text>
        <dbReference type="Rhea" id="RHEA:24632"/>
        <dbReference type="ChEBI" id="CHEBI:15377"/>
        <dbReference type="ChEBI" id="CHEBI:15378"/>
        <dbReference type="ChEBI" id="CHEBI:16301"/>
        <dbReference type="ChEBI" id="CHEBI:28938"/>
        <dbReference type="ChEBI" id="CHEBI:57783"/>
        <dbReference type="ChEBI" id="CHEBI:58349"/>
        <dbReference type="EC" id="1.7.1.4"/>
    </reaction>
</comment>
<dbReference type="STRING" id="747525.W4K7I3"/>
<dbReference type="CDD" id="cd19944">
    <property type="entry name" value="NirB_Fer2_BFD-like_2"/>
    <property type="match status" value="1"/>
</dbReference>
<dbReference type="InterPro" id="IPR007419">
    <property type="entry name" value="BFD-like_2Fe2S-bd_dom"/>
</dbReference>
<dbReference type="InterPro" id="IPR023753">
    <property type="entry name" value="FAD/NAD-binding_dom"/>
</dbReference>
<dbReference type="InterPro" id="IPR045854">
    <property type="entry name" value="NO2/SO3_Rdtase_4Fe4S_sf"/>
</dbReference>
<evidence type="ECO:0000256" key="17">
    <source>
        <dbReference type="ARBA" id="ARBA00050114"/>
    </source>
</evidence>
<evidence type="ECO:0000256" key="3">
    <source>
        <dbReference type="ARBA" id="ARBA00001974"/>
    </source>
</evidence>
<dbReference type="InterPro" id="IPR006066">
    <property type="entry name" value="NO2/SO3_Rdtase_FeS/sirohaem_BS"/>
</dbReference>
<dbReference type="InParanoid" id="W4K7I3"/>
<keyword evidence="21" id="KW-1133">Transmembrane helix</keyword>
<evidence type="ECO:0000256" key="10">
    <source>
        <dbReference type="ARBA" id="ARBA00022723"/>
    </source>
</evidence>
<evidence type="ECO:0000256" key="1">
    <source>
        <dbReference type="ARBA" id="ARBA00001929"/>
    </source>
</evidence>
<evidence type="ECO:0000256" key="21">
    <source>
        <dbReference type="SAM" id="Phobius"/>
    </source>
</evidence>
<dbReference type="Pfam" id="PF04324">
    <property type="entry name" value="Fer2_BFD"/>
    <property type="match status" value="1"/>
</dbReference>
<evidence type="ECO:0000259" key="22">
    <source>
        <dbReference type="PROSITE" id="PS51296"/>
    </source>
</evidence>
<keyword evidence="24" id="KW-1185">Reference proteome</keyword>
<evidence type="ECO:0000256" key="16">
    <source>
        <dbReference type="ARBA" id="ARBA00034078"/>
    </source>
</evidence>
<dbReference type="PROSITE" id="PS00365">
    <property type="entry name" value="NIR_SIR"/>
    <property type="match status" value="1"/>
</dbReference>
<protein>
    <recommendedName>
        <fullName evidence="20">Nitrite reductase [NAD(P)H]</fullName>
        <ecNumber evidence="19">1.7.1.4</ecNumber>
    </recommendedName>
</protein>
<feature type="domain" description="Rieske" evidence="22">
    <location>
        <begin position="951"/>
        <end position="1056"/>
    </location>
</feature>
<dbReference type="AlphaFoldDB" id="W4K7I3"/>
<reference evidence="23 24" key="1">
    <citation type="journal article" date="2012" name="New Phytol.">
        <title>Insight into trade-off between wood decay and parasitism from the genome of a fungal forest pathogen.</title>
        <authorList>
            <person name="Olson A."/>
            <person name="Aerts A."/>
            <person name="Asiegbu F."/>
            <person name="Belbahri L."/>
            <person name="Bouzid O."/>
            <person name="Broberg A."/>
            <person name="Canback B."/>
            <person name="Coutinho P.M."/>
            <person name="Cullen D."/>
            <person name="Dalman K."/>
            <person name="Deflorio G."/>
            <person name="van Diepen L.T."/>
            <person name="Dunand C."/>
            <person name="Duplessis S."/>
            <person name="Durling M."/>
            <person name="Gonthier P."/>
            <person name="Grimwood J."/>
            <person name="Fossdal C.G."/>
            <person name="Hansson D."/>
            <person name="Henrissat B."/>
            <person name="Hietala A."/>
            <person name="Himmelstrand K."/>
            <person name="Hoffmeister D."/>
            <person name="Hogberg N."/>
            <person name="James T.Y."/>
            <person name="Karlsson M."/>
            <person name="Kohler A."/>
            <person name="Kues U."/>
            <person name="Lee Y.H."/>
            <person name="Lin Y.C."/>
            <person name="Lind M."/>
            <person name="Lindquist E."/>
            <person name="Lombard V."/>
            <person name="Lucas S."/>
            <person name="Lunden K."/>
            <person name="Morin E."/>
            <person name="Murat C."/>
            <person name="Park J."/>
            <person name="Raffaello T."/>
            <person name="Rouze P."/>
            <person name="Salamov A."/>
            <person name="Schmutz J."/>
            <person name="Solheim H."/>
            <person name="Stahlberg J."/>
            <person name="Velez H."/>
            <person name="de Vries R.P."/>
            <person name="Wiebenga A."/>
            <person name="Woodward S."/>
            <person name="Yakovlev I."/>
            <person name="Garbelotto M."/>
            <person name="Martin F."/>
            <person name="Grigoriev I.V."/>
            <person name="Stenlid J."/>
        </authorList>
    </citation>
    <scope>NUCLEOTIDE SEQUENCE [LARGE SCALE GENOMIC DNA]</scope>
    <source>
        <strain evidence="23 24">TC 32-1</strain>
    </source>
</reference>
<evidence type="ECO:0000256" key="14">
    <source>
        <dbReference type="ARBA" id="ARBA00023014"/>
    </source>
</evidence>
<dbReference type="PROSITE" id="PS51296">
    <property type="entry name" value="RIESKE"/>
    <property type="match status" value="1"/>
</dbReference>
<dbReference type="PRINTS" id="PR00368">
    <property type="entry name" value="FADPNR"/>
</dbReference>
<feature type="transmembrane region" description="Helical" evidence="21">
    <location>
        <begin position="12"/>
        <end position="30"/>
    </location>
</feature>
<dbReference type="InterPro" id="IPR036188">
    <property type="entry name" value="FAD/NAD-bd_sf"/>
</dbReference>
<dbReference type="GO" id="GO:0008942">
    <property type="term" value="F:nitrite reductase [NAD(P)H] activity"/>
    <property type="evidence" value="ECO:0007669"/>
    <property type="project" value="UniProtKB-EC"/>
</dbReference>
<dbReference type="EMBL" id="KI925458">
    <property type="protein sequence ID" value="ETW81290.1"/>
    <property type="molecule type" value="Genomic_DNA"/>
</dbReference>
<evidence type="ECO:0000256" key="13">
    <source>
        <dbReference type="ARBA" id="ARBA00023004"/>
    </source>
</evidence>
<keyword evidence="10" id="KW-0479">Metal-binding</keyword>
<dbReference type="KEGG" id="hir:HETIRDRAFT_104673"/>
<keyword evidence="6" id="KW-0004">4Fe-4S</keyword>
<dbReference type="EC" id="1.7.1.4" evidence="19"/>
<keyword evidence="21" id="KW-0812">Transmembrane</keyword>
<dbReference type="PRINTS" id="PR00397">
    <property type="entry name" value="SIROHAEM"/>
</dbReference>
<accession>W4K7I3</accession>
<keyword evidence="11" id="KW-0274">FAD</keyword>
<keyword evidence="13" id="KW-0408">Iron</keyword>
<comment type="cofactor">
    <cofactor evidence="16">
        <name>[2Fe-2S] cluster</name>
        <dbReference type="ChEBI" id="CHEBI:190135"/>
    </cofactor>
</comment>
<dbReference type="HOGENOM" id="CLU_003291_0_0_1"/>
<dbReference type="CDD" id="cd03529">
    <property type="entry name" value="Rieske_NirD"/>
    <property type="match status" value="1"/>
</dbReference>
<organism evidence="23 24">
    <name type="scientific">Heterobasidion irregulare (strain TC 32-1)</name>
    <dbReference type="NCBI Taxonomy" id="747525"/>
    <lineage>
        <taxon>Eukaryota</taxon>
        <taxon>Fungi</taxon>
        <taxon>Dikarya</taxon>
        <taxon>Basidiomycota</taxon>
        <taxon>Agaricomycotina</taxon>
        <taxon>Agaricomycetes</taxon>
        <taxon>Russulales</taxon>
        <taxon>Bondarzewiaceae</taxon>
        <taxon>Heterobasidion</taxon>
        <taxon>Heterobasidion annosum species complex</taxon>
    </lineage>
</organism>
<dbReference type="SUPFAM" id="SSF51905">
    <property type="entry name" value="FAD/NAD(P)-binding domain"/>
    <property type="match status" value="1"/>
</dbReference>
<sequence length="1124" mass="123462">MDPIPSDCQRRRVFVVGLGMVGIAFIEKLLNLDIAQNYHITTCGEEPHFAYNRVGLTDYFQHRSIENLYLNSPSWYAEQEPDRFQFYIGEQVTDIDTKAKTVTTSKNNTFSYDILVLATGSEAAYPPYITPAQASSTDGIYVYRSIADLEKIIEYASREGVESASIVGGGLLGLEAAKAVYDLHLPRVSIMNRQSYLLSRQLDADAGEMVLRKVEAMGVQIVTNAKVAGITTNTAFAGDHERFTGFQMDDGSHFASDMVICAVGIRGRDDLAKNSGIMCEAKGGVKVDDDLRTSAADVYAIGECANWRGNTYGLIAPGIEMADILSFNLTQTNTSMGTHLPRKMNDPDLSTKLKLMGVDVASFGDFFADKDPSRMQSSIEFHRRKQAEKQAEKNGARKEGQAKLQIILEDGGVEAVHKDPTPPKIKHRGVNLRDEPIKCLTYKDPFGSVYKKYIFTADGKYLLGGMMIGDVSDYTKLVAIVKKRKPLDQPPSQFIVGSKSDGGDDGADLDGDAQICSCHNVTKGKISACVRSGRDNLNDLKALTKAGTGCGGCMPLVTSIFKTEMKKSGKELSPALCAHFDMPRADLFNVIRIKRLETWTDVIRELGKKSVDTVGCETCKPAVGSILASLFNRHVMEPDLHQLQDTNDRFLANIQRNGTFSVVPRIAGGELTPDALITIGTVAKKYKLYTKITGGQRIDMFGAKKADLPDIWEELVKAGFESGHAYGKALRTVKSCVGTSWCRYGVGDAVGMAIELENRYRGVRAPHKIKGGVSGCIRECAEAQSKDFGLIATDKGWNIFIAGNGGANPRHASLFAKDVLPSQVVRILDRYLMFYIRTADKLMRTARWVESFEGGKLKKIILEDELGICGDLEREMSELVGTFECEWTQVVKDPKRRKAFRQFVNSDETVQTIDNIVERGQLRPADWPKAFPPSKMEVSQIATPRSQWKWRKMAKVEDLVPSDAGTTSAAVKYGASALAIFHVPRRGYYATQQMCPHKHAFVLDHGLVGDDANGNLYVSCPLHKKNFSLDNGDCFNDGQYKILAFDVKQDGEDLLIHLPEADELDAVLNTTKWMVKAATAEALERNDATEVEIVGPDGESAGSDLNVGECASAAGGCGSTELDW</sequence>
<name>W4K7I3_HETIT</name>
<comment type="similarity">
    <text evidence="5">Belongs to the nitrite and sulfite reductase 4Fe-4S domain family.</text>
</comment>
<comment type="cofactor">
    <cofactor evidence="2">
        <name>[4Fe-4S] cluster</name>
        <dbReference type="ChEBI" id="CHEBI:49883"/>
    </cofactor>
</comment>
<evidence type="ECO:0000256" key="6">
    <source>
        <dbReference type="ARBA" id="ARBA00022485"/>
    </source>
</evidence>
<comment type="cofactor">
    <cofactor evidence="3">
        <name>FAD</name>
        <dbReference type="ChEBI" id="CHEBI:57692"/>
    </cofactor>
</comment>
<evidence type="ECO:0000256" key="9">
    <source>
        <dbReference type="ARBA" id="ARBA00022714"/>
    </source>
</evidence>
<dbReference type="GeneID" id="20666021"/>
<keyword evidence="12" id="KW-0560">Oxidoreductase</keyword>
<dbReference type="InterPro" id="IPR041854">
    <property type="entry name" value="BFD-like_2Fe2S-bd_dom_sf"/>
</dbReference>
<gene>
    <name evidence="23" type="ORF">HETIRDRAFT_104673</name>
</gene>
<keyword evidence="7" id="KW-0349">Heme</keyword>
<dbReference type="InterPro" id="IPR012748">
    <property type="entry name" value="Rieske-like_NirD"/>
</dbReference>
<comment type="catalytic activity">
    <reaction evidence="17">
        <text>NH4(+) + 3 NAD(+) + 2 H2O = nitrite + 3 NADH + 5 H(+)</text>
        <dbReference type="Rhea" id="RHEA:24628"/>
        <dbReference type="ChEBI" id="CHEBI:15377"/>
        <dbReference type="ChEBI" id="CHEBI:15378"/>
        <dbReference type="ChEBI" id="CHEBI:16301"/>
        <dbReference type="ChEBI" id="CHEBI:28938"/>
        <dbReference type="ChEBI" id="CHEBI:57540"/>
        <dbReference type="ChEBI" id="CHEBI:57945"/>
        <dbReference type="EC" id="1.7.1.4"/>
    </reaction>
</comment>
<evidence type="ECO:0000313" key="24">
    <source>
        <dbReference type="Proteomes" id="UP000030671"/>
    </source>
</evidence>
<dbReference type="Gene3D" id="3.50.50.60">
    <property type="entry name" value="FAD/NAD(P)-binding domain"/>
    <property type="match status" value="2"/>
</dbReference>
<evidence type="ECO:0000256" key="15">
    <source>
        <dbReference type="ARBA" id="ARBA00023063"/>
    </source>
</evidence>
<keyword evidence="21" id="KW-0472">Membrane</keyword>
<dbReference type="Pfam" id="PF03460">
    <property type="entry name" value="NIR_SIR_ferr"/>
    <property type="match status" value="1"/>
</dbReference>
<comment type="cofactor">
    <cofactor evidence="1">
        <name>siroheme</name>
        <dbReference type="ChEBI" id="CHEBI:60052"/>
    </cofactor>
</comment>
<dbReference type="GO" id="GO:0051539">
    <property type="term" value="F:4 iron, 4 sulfur cluster binding"/>
    <property type="evidence" value="ECO:0007669"/>
    <property type="project" value="UniProtKB-KW"/>
</dbReference>